<dbReference type="Gene3D" id="3.40.50.150">
    <property type="entry name" value="Vaccinia Virus protein VP39"/>
    <property type="match status" value="1"/>
</dbReference>
<evidence type="ECO:0000313" key="3">
    <source>
        <dbReference type="EMBL" id="KAD4060638.1"/>
    </source>
</evidence>
<accession>A0A5N6MWX0</accession>
<name>A0A5N6MWX0_9MICC</name>
<evidence type="ECO:0000259" key="2">
    <source>
        <dbReference type="Pfam" id="PF13649"/>
    </source>
</evidence>
<reference evidence="3 4" key="1">
    <citation type="submission" date="2019-08" db="EMBL/GenBank/DDBJ databases">
        <title>Arthrobacter sp. nov., isolated from plateau pika and Tibetan wild ass.</title>
        <authorList>
            <person name="Ge Y."/>
        </authorList>
    </citation>
    <scope>NUCLEOTIDE SEQUENCE [LARGE SCALE GENOMIC DNA]</scope>
    <source>
        <strain evidence="3 4">785</strain>
    </source>
</reference>
<dbReference type="Pfam" id="PF13649">
    <property type="entry name" value="Methyltransf_25"/>
    <property type="match status" value="1"/>
</dbReference>
<dbReference type="Proteomes" id="UP000326852">
    <property type="component" value="Unassembled WGS sequence"/>
</dbReference>
<keyword evidence="3" id="KW-0489">Methyltransferase</keyword>
<feature type="domain" description="Methyltransferase" evidence="2">
    <location>
        <begin position="72"/>
        <end position="167"/>
    </location>
</feature>
<evidence type="ECO:0000256" key="1">
    <source>
        <dbReference type="ARBA" id="ARBA00022679"/>
    </source>
</evidence>
<dbReference type="EMBL" id="VTFX01000001">
    <property type="protein sequence ID" value="KAD4060638.1"/>
    <property type="molecule type" value="Genomic_DNA"/>
</dbReference>
<protein>
    <submittedName>
        <fullName evidence="3">Methyltransferase domain-containing protein</fullName>
    </submittedName>
</protein>
<dbReference type="PANTHER" id="PTHR43861">
    <property type="entry name" value="TRANS-ACONITATE 2-METHYLTRANSFERASE-RELATED"/>
    <property type="match status" value="1"/>
</dbReference>
<dbReference type="GO" id="GO:0008168">
    <property type="term" value="F:methyltransferase activity"/>
    <property type="evidence" value="ECO:0007669"/>
    <property type="project" value="UniProtKB-KW"/>
</dbReference>
<dbReference type="GO" id="GO:0032259">
    <property type="term" value="P:methylation"/>
    <property type="evidence" value="ECO:0007669"/>
    <property type="project" value="UniProtKB-KW"/>
</dbReference>
<evidence type="ECO:0000313" key="4">
    <source>
        <dbReference type="Proteomes" id="UP000326852"/>
    </source>
</evidence>
<sequence length="245" mass="27380">MNRRLRSVDDLLELMDGLFAQDAVRWTETAGGVWWDGFYSDRNRSVPFFADKPDENLAALVRDTVRPPFRALDLGSGPGRNALFLAEKGCTVDAVDLSAKAVQWGRERARDRNLEVSFTCGDAFTLPPEALPGPYGLIYDSGCLHHLPPHRRISYLQLLERTLAPGGYLGLACFASGRMGSELPDDQLYRNGRFEAGIAFSPADLRWLFEGFEELEIRPMIPQGNESPLFGEPFLLTALFRKPEA</sequence>
<comment type="caution">
    <text evidence="3">The sequence shown here is derived from an EMBL/GenBank/DDBJ whole genome shotgun (WGS) entry which is preliminary data.</text>
</comment>
<keyword evidence="1 3" id="KW-0808">Transferase</keyword>
<organism evidence="3 4">
    <name type="scientific">Arthrobacter yangruifuii</name>
    <dbReference type="NCBI Taxonomy" id="2606616"/>
    <lineage>
        <taxon>Bacteria</taxon>
        <taxon>Bacillati</taxon>
        <taxon>Actinomycetota</taxon>
        <taxon>Actinomycetes</taxon>
        <taxon>Micrococcales</taxon>
        <taxon>Micrococcaceae</taxon>
        <taxon>Arthrobacter</taxon>
    </lineage>
</organism>
<gene>
    <name evidence="3" type="ORF">GD627_02510</name>
</gene>
<proteinExistence type="predicted"/>
<keyword evidence="4" id="KW-1185">Reference proteome</keyword>
<dbReference type="CDD" id="cd02440">
    <property type="entry name" value="AdoMet_MTases"/>
    <property type="match status" value="1"/>
</dbReference>
<dbReference type="InterPro" id="IPR029063">
    <property type="entry name" value="SAM-dependent_MTases_sf"/>
</dbReference>
<dbReference type="AlphaFoldDB" id="A0A5N6MWX0"/>
<dbReference type="InterPro" id="IPR041698">
    <property type="entry name" value="Methyltransf_25"/>
</dbReference>
<dbReference type="SUPFAM" id="SSF53335">
    <property type="entry name" value="S-adenosyl-L-methionine-dependent methyltransferases"/>
    <property type="match status" value="1"/>
</dbReference>